<protein>
    <submittedName>
        <fullName evidence="3">Acyl-CoA synthetase</fullName>
    </submittedName>
</protein>
<dbReference type="InterPro" id="IPR050237">
    <property type="entry name" value="ATP-dep_AMP-bd_enzyme"/>
</dbReference>
<organism evidence="3 4">
    <name type="scientific">Candidatus Spyradosoma merdigallinarum</name>
    <dbReference type="NCBI Taxonomy" id="2840950"/>
    <lineage>
        <taxon>Bacteria</taxon>
        <taxon>Pseudomonadati</taxon>
        <taxon>Verrucomicrobiota</taxon>
        <taxon>Opitutia</taxon>
        <taxon>Opitutia incertae sedis</taxon>
        <taxon>Candidatus Spyradosoma</taxon>
    </lineage>
</organism>
<name>A0A9D1NLN1_9BACT</name>
<dbReference type="Pfam" id="PF22818">
    <property type="entry name" value="ApeI-like"/>
    <property type="match status" value="1"/>
</dbReference>
<feature type="non-terminal residue" evidence="3">
    <location>
        <position position="1"/>
    </location>
</feature>
<evidence type="ECO:0000313" key="3">
    <source>
        <dbReference type="EMBL" id="HIV04792.1"/>
    </source>
</evidence>
<reference evidence="3" key="1">
    <citation type="submission" date="2020-10" db="EMBL/GenBank/DDBJ databases">
        <authorList>
            <person name="Gilroy R."/>
        </authorList>
    </citation>
    <scope>NUCLEOTIDE SEQUENCE</scope>
    <source>
        <strain evidence="3">10669</strain>
    </source>
</reference>
<dbReference type="Gene3D" id="3.30.300.30">
    <property type="match status" value="1"/>
</dbReference>
<dbReference type="PANTHER" id="PTHR43767">
    <property type="entry name" value="LONG-CHAIN-FATTY-ACID--COA LIGASE"/>
    <property type="match status" value="1"/>
</dbReference>
<gene>
    <name evidence="3" type="ORF">IAC75_06580</name>
</gene>
<accession>A0A9D1NLN1</accession>
<comment type="caution">
    <text evidence="3">The sequence shown here is derived from an EMBL/GenBank/DDBJ whole genome shotgun (WGS) entry which is preliminary data.</text>
</comment>
<dbReference type="PANTHER" id="PTHR43767:SF10">
    <property type="entry name" value="SURFACTIN SYNTHASE SUBUNIT 1"/>
    <property type="match status" value="1"/>
</dbReference>
<feature type="domain" description="AMP-dependent synthetase/ligase" evidence="1">
    <location>
        <begin position="14"/>
        <end position="178"/>
    </location>
</feature>
<dbReference type="InterPro" id="IPR042099">
    <property type="entry name" value="ANL_N_sf"/>
</dbReference>
<evidence type="ECO:0000259" key="2">
    <source>
        <dbReference type="Pfam" id="PF22818"/>
    </source>
</evidence>
<evidence type="ECO:0000259" key="1">
    <source>
        <dbReference type="Pfam" id="PF00501"/>
    </source>
</evidence>
<dbReference type="SUPFAM" id="SSF56801">
    <property type="entry name" value="Acetyl-CoA synthetase-like"/>
    <property type="match status" value="1"/>
</dbReference>
<dbReference type="Proteomes" id="UP000886812">
    <property type="component" value="Unassembled WGS sequence"/>
</dbReference>
<dbReference type="InterPro" id="IPR045851">
    <property type="entry name" value="AMP-bd_C_sf"/>
</dbReference>
<reference evidence="3" key="2">
    <citation type="journal article" date="2021" name="PeerJ">
        <title>Extensive microbial diversity within the chicken gut microbiome revealed by metagenomics and culture.</title>
        <authorList>
            <person name="Gilroy R."/>
            <person name="Ravi A."/>
            <person name="Getino M."/>
            <person name="Pursley I."/>
            <person name="Horton D.L."/>
            <person name="Alikhan N.F."/>
            <person name="Baker D."/>
            <person name="Gharbi K."/>
            <person name="Hall N."/>
            <person name="Watson M."/>
            <person name="Adriaenssens E.M."/>
            <person name="Foster-Nyarko E."/>
            <person name="Jarju S."/>
            <person name="Secka A."/>
            <person name="Antonio M."/>
            <person name="Oren A."/>
            <person name="Chaudhuri R.R."/>
            <person name="La Ragione R."/>
            <person name="Hildebrand F."/>
            <person name="Pallen M.J."/>
        </authorList>
    </citation>
    <scope>NUCLEOTIDE SEQUENCE</scope>
    <source>
        <strain evidence="3">10669</strain>
    </source>
</reference>
<dbReference type="AlphaFoldDB" id="A0A9D1NLN1"/>
<feature type="domain" description="ApeI dehydratase-like" evidence="2">
    <location>
        <begin position="348"/>
        <end position="439"/>
    </location>
</feature>
<sequence>EFAFEPLRGRFVSFFTSGSTAEPKLIRKTFESLAAEADFHLKAGAAAIAREEKPTVVASVSAHHMLGMLHRFLVPQTAGWRTDADIVRGVDDFIARQKAYEKVCFITTPSFLEKIAAGQEFCAFPRNCVQIVSSGAALKPETAEALREIFGVPVYEIFGSTEAGGVAWRQGSDPRWELFPCVEAQTDDAGRLTVSSPFCGSEPFLMQDSTAPAGACRFALLGRLDRLVKVAEHRISLPELEARFEAHPLVENAYALVLPGGRPRLGALLTLSAAGKDFLKKATKRALVARLKEGVGEYFDPVAFPEKIRIVHELPANEQGKILRSAALRFFESNLAEPVTENVRGSGAAVHAELTFIADAIYFQGHFPDFPILPGVVQLHFACVFARRFFGVNLLPVRVSKLKFAHMIFPGETVSLELKRTHSGAEFAYRKAGKLCSAGTLSAAENSVSPHV</sequence>
<proteinExistence type="predicted"/>
<dbReference type="Gene3D" id="3.10.129.10">
    <property type="entry name" value="Hotdog Thioesterase"/>
    <property type="match status" value="1"/>
</dbReference>
<dbReference type="InterPro" id="IPR000873">
    <property type="entry name" value="AMP-dep_synth/lig_dom"/>
</dbReference>
<evidence type="ECO:0000313" key="4">
    <source>
        <dbReference type="Proteomes" id="UP000886812"/>
    </source>
</evidence>
<dbReference type="InterPro" id="IPR029069">
    <property type="entry name" value="HotDog_dom_sf"/>
</dbReference>
<dbReference type="SUPFAM" id="SSF54637">
    <property type="entry name" value="Thioesterase/thiol ester dehydrase-isomerase"/>
    <property type="match status" value="1"/>
</dbReference>
<dbReference type="Pfam" id="PF00501">
    <property type="entry name" value="AMP-binding"/>
    <property type="match status" value="1"/>
</dbReference>
<dbReference type="EMBL" id="DVOG01000175">
    <property type="protein sequence ID" value="HIV04792.1"/>
    <property type="molecule type" value="Genomic_DNA"/>
</dbReference>
<dbReference type="InterPro" id="IPR054545">
    <property type="entry name" value="ApeI-like"/>
</dbReference>
<dbReference type="Gene3D" id="3.40.50.12780">
    <property type="entry name" value="N-terminal domain of ligase-like"/>
    <property type="match status" value="1"/>
</dbReference>